<keyword evidence="7" id="KW-0819">tRNA processing</keyword>
<keyword evidence="6" id="KW-0963">Cytoplasm</keyword>
<protein>
    <recommendedName>
        <fullName evidence="5">Elongator complex protein 5</fullName>
    </recommendedName>
</protein>
<dbReference type="GO" id="GO:0033588">
    <property type="term" value="C:elongator holoenzyme complex"/>
    <property type="evidence" value="ECO:0007669"/>
    <property type="project" value="InterPro"/>
</dbReference>
<dbReference type="GO" id="GO:0005634">
    <property type="term" value="C:nucleus"/>
    <property type="evidence" value="ECO:0007669"/>
    <property type="project" value="UniProtKB-SubCell"/>
</dbReference>
<evidence type="ECO:0000256" key="4">
    <source>
        <dbReference type="ARBA" id="ARBA00009567"/>
    </source>
</evidence>
<sequence length="294" mass="33451">MKLTWNQWMKSSAFQLILDSLSQSSHHLIQEFIHRSTSTTSTNTIYLSYETINKPTYATHFLDCTTTTSTNDIIKFVQTNSESSKTVVIIDSLNYIPQEDITQFVARLASPAITILSVFHTNCPIADSTSSKLINYPSCLSLLSYIASSVYEVEPLLENDGISEEEILNKIQRLDFPVNSQLNNAVFKLTLTNRRKSGRALIYKFKMNCINHEYEILKEKNEVDEDIGEDESLLKDLTTFNLTTSNKQKLAREQVELPYMQAQEALGATGGGAIVYEFEKDDDYDEEDPYEDPF</sequence>
<dbReference type="Pfam" id="PF10483">
    <property type="entry name" value="Elong_Iki1"/>
    <property type="match status" value="1"/>
</dbReference>
<comment type="subcellular location">
    <subcellularLocation>
        <location evidence="2">Cytoplasm</location>
    </subcellularLocation>
    <subcellularLocation>
        <location evidence="1">Nucleus</location>
    </subcellularLocation>
</comment>
<dbReference type="PANTHER" id="PTHR15641:SF1">
    <property type="entry name" value="ELONGATOR COMPLEX PROTEIN 5"/>
    <property type="match status" value="1"/>
</dbReference>
<accession>A0A8J5QWJ1</accession>
<organism evidence="9 10">
    <name type="scientific">[Candida] subhashii</name>
    <dbReference type="NCBI Taxonomy" id="561895"/>
    <lineage>
        <taxon>Eukaryota</taxon>
        <taxon>Fungi</taxon>
        <taxon>Dikarya</taxon>
        <taxon>Ascomycota</taxon>
        <taxon>Saccharomycotina</taxon>
        <taxon>Pichiomycetes</taxon>
        <taxon>Debaryomycetaceae</taxon>
        <taxon>Spathaspora</taxon>
    </lineage>
</organism>
<comment type="pathway">
    <text evidence="3">tRNA modification; 5-methoxycarbonylmethyl-2-thiouridine-tRNA biosynthesis.</text>
</comment>
<dbReference type="RefSeq" id="XP_049266269.1">
    <property type="nucleotide sequence ID" value="XM_049408681.1"/>
</dbReference>
<dbReference type="OrthoDB" id="166907at2759"/>
<evidence type="ECO:0000313" key="10">
    <source>
        <dbReference type="Proteomes" id="UP000694255"/>
    </source>
</evidence>
<evidence type="ECO:0000256" key="6">
    <source>
        <dbReference type="ARBA" id="ARBA00022490"/>
    </source>
</evidence>
<dbReference type="CDD" id="cd19496">
    <property type="entry name" value="Elp5"/>
    <property type="match status" value="1"/>
</dbReference>
<dbReference type="GO" id="GO:0000049">
    <property type="term" value="F:tRNA binding"/>
    <property type="evidence" value="ECO:0007669"/>
    <property type="project" value="TreeGrafter"/>
</dbReference>
<comment type="caution">
    <text evidence="9">The sequence shown here is derived from an EMBL/GenBank/DDBJ whole genome shotgun (WGS) entry which is preliminary data.</text>
</comment>
<proteinExistence type="inferred from homology"/>
<dbReference type="Proteomes" id="UP000694255">
    <property type="component" value="Unassembled WGS sequence"/>
</dbReference>
<gene>
    <name evidence="9" type="ORF">J8A68_000467</name>
</gene>
<evidence type="ECO:0000256" key="2">
    <source>
        <dbReference type="ARBA" id="ARBA00004496"/>
    </source>
</evidence>
<evidence type="ECO:0000256" key="8">
    <source>
        <dbReference type="ARBA" id="ARBA00023242"/>
    </source>
</evidence>
<evidence type="ECO:0000313" key="9">
    <source>
        <dbReference type="EMBL" id="KAG7666037.1"/>
    </source>
</evidence>
<dbReference type="GO" id="GO:0005829">
    <property type="term" value="C:cytosol"/>
    <property type="evidence" value="ECO:0007669"/>
    <property type="project" value="TreeGrafter"/>
</dbReference>
<keyword evidence="10" id="KW-1185">Reference proteome</keyword>
<dbReference type="AlphaFoldDB" id="A0A8J5QWJ1"/>
<dbReference type="EMBL" id="JAGSYN010000044">
    <property type="protein sequence ID" value="KAG7666037.1"/>
    <property type="molecule type" value="Genomic_DNA"/>
</dbReference>
<comment type="similarity">
    <text evidence="4">Belongs to the ELP5 family.</text>
</comment>
<evidence type="ECO:0000256" key="7">
    <source>
        <dbReference type="ARBA" id="ARBA00022694"/>
    </source>
</evidence>
<name>A0A8J5QWJ1_9ASCO</name>
<evidence type="ECO:0000256" key="1">
    <source>
        <dbReference type="ARBA" id="ARBA00004123"/>
    </source>
</evidence>
<reference evidence="9 10" key="1">
    <citation type="journal article" date="2021" name="DNA Res.">
        <title>Genome analysis of Candida subhashii reveals its hybrid nature and dual mitochondrial genome conformations.</title>
        <authorList>
            <person name="Mixao V."/>
            <person name="Hegedusova E."/>
            <person name="Saus E."/>
            <person name="Pryszcz L.P."/>
            <person name="Cillingova A."/>
            <person name="Nosek J."/>
            <person name="Gabaldon T."/>
        </authorList>
    </citation>
    <scope>NUCLEOTIDE SEQUENCE [LARGE SCALE GENOMIC DNA]</scope>
    <source>
        <strain evidence="9 10">CBS 10753</strain>
    </source>
</reference>
<dbReference type="UniPathway" id="UPA00988"/>
<keyword evidence="8" id="KW-0539">Nucleus</keyword>
<dbReference type="GO" id="GO:0002098">
    <property type="term" value="P:tRNA wobble uridine modification"/>
    <property type="evidence" value="ECO:0007669"/>
    <property type="project" value="InterPro"/>
</dbReference>
<dbReference type="PANTHER" id="PTHR15641">
    <property type="entry name" value="ELONGATOR COMPLEX PROTEIN 5"/>
    <property type="match status" value="1"/>
</dbReference>
<evidence type="ECO:0000256" key="5">
    <source>
        <dbReference type="ARBA" id="ARBA00020264"/>
    </source>
</evidence>
<evidence type="ECO:0000256" key="3">
    <source>
        <dbReference type="ARBA" id="ARBA00005043"/>
    </source>
</evidence>
<dbReference type="GeneID" id="73467268"/>
<dbReference type="InterPro" id="IPR019519">
    <property type="entry name" value="Elp5"/>
</dbReference>